<reference evidence="1" key="1">
    <citation type="journal article" date="2019" name="MBio">
        <title>Virus Genomes from Deep Sea Sediments Expand the Ocean Megavirome and Support Independent Origins of Viral Gigantism.</title>
        <authorList>
            <person name="Backstrom D."/>
            <person name="Yutin N."/>
            <person name="Jorgensen S.L."/>
            <person name="Dharamshi J."/>
            <person name="Homa F."/>
            <person name="Zaremba-Niedwiedzka K."/>
            <person name="Spang A."/>
            <person name="Wolf Y.I."/>
            <person name="Koonin E.V."/>
            <person name="Ettema T.J."/>
        </authorList>
    </citation>
    <scope>NUCLEOTIDE SEQUENCE</scope>
</reference>
<evidence type="ECO:0000313" key="1">
    <source>
        <dbReference type="EMBL" id="QBK88790.1"/>
    </source>
</evidence>
<sequence>MNIIKFNKKIYRYESYWRNKKNIKITDSEDKDLPWPRTGIKWQMRDSFLQKLHDTEMYLRRKNKFKKYEKEKYKDCLICGQKSITTGIFELNKIRWEDGLMHYMKKHNTKPSDKFIDIIFRHQIGPKIFRTQKSTKLKGVKIVKYNKTYLKLERNQILIMDALMKHGSYKRYIDPDDRTIFRYSEHAGILDFNNQGLERVVVSGNTSRIDINDDDIYLPTNMLDMFDYEYIFHTHPPTGGLGGRAIDGILYEFPSIGDIFHFIDHFNKGNTQGSIVITPEGMYIIRKLKHNNKKIRINDDKFYKQFYNIHKNIQKDAIKKYGIKFNSRLFYNKIAQDLTYINKLNDVMKKFHMYIDYYSRVKDKKNRWVIDTVYIPIYVVEPK</sequence>
<dbReference type="EMBL" id="MK500398">
    <property type="protein sequence ID" value="QBK88790.1"/>
    <property type="molecule type" value="Genomic_DNA"/>
</dbReference>
<organism evidence="1">
    <name type="scientific">Mimivirus LCMiAC01</name>
    <dbReference type="NCBI Taxonomy" id="2506608"/>
    <lineage>
        <taxon>Viruses</taxon>
        <taxon>Varidnaviria</taxon>
        <taxon>Bamfordvirae</taxon>
        <taxon>Nucleocytoviricota</taxon>
        <taxon>Megaviricetes</taxon>
        <taxon>Imitervirales</taxon>
        <taxon>Mimiviridae</taxon>
        <taxon>Klosneuvirinae</taxon>
    </lineage>
</organism>
<name>A0A481Z0K6_9VIRU</name>
<proteinExistence type="predicted"/>
<gene>
    <name evidence="1" type="ORF">LCMiAC01_04720</name>
</gene>
<accession>A0A481Z0K6</accession>
<protein>
    <submittedName>
        <fullName evidence="1">Uncharacterized protein</fullName>
    </submittedName>
</protein>